<keyword evidence="1" id="KW-0472">Membrane</keyword>
<accession>A0ABN8SC99</accession>
<comment type="caution">
    <text evidence="2">The sequence shown here is derived from an EMBL/GenBank/DDBJ whole genome shotgun (WGS) entry which is preliminary data.</text>
</comment>
<proteinExistence type="predicted"/>
<evidence type="ECO:0000313" key="3">
    <source>
        <dbReference type="Proteomes" id="UP001159427"/>
    </source>
</evidence>
<protein>
    <submittedName>
        <fullName evidence="2">Uncharacterized protein</fullName>
    </submittedName>
</protein>
<dbReference type="Proteomes" id="UP001159427">
    <property type="component" value="Unassembled WGS sequence"/>
</dbReference>
<feature type="transmembrane region" description="Helical" evidence="1">
    <location>
        <begin position="12"/>
        <end position="34"/>
    </location>
</feature>
<reference evidence="2 3" key="1">
    <citation type="submission" date="2022-05" db="EMBL/GenBank/DDBJ databases">
        <authorList>
            <consortium name="Genoscope - CEA"/>
            <person name="William W."/>
        </authorList>
    </citation>
    <scope>NUCLEOTIDE SEQUENCE [LARGE SCALE GENOMIC DNA]</scope>
</reference>
<organism evidence="2 3">
    <name type="scientific">Porites evermanni</name>
    <dbReference type="NCBI Taxonomy" id="104178"/>
    <lineage>
        <taxon>Eukaryota</taxon>
        <taxon>Metazoa</taxon>
        <taxon>Cnidaria</taxon>
        <taxon>Anthozoa</taxon>
        <taxon>Hexacorallia</taxon>
        <taxon>Scleractinia</taxon>
        <taxon>Fungiina</taxon>
        <taxon>Poritidae</taxon>
        <taxon>Porites</taxon>
    </lineage>
</organism>
<feature type="non-terminal residue" evidence="2">
    <location>
        <position position="135"/>
    </location>
</feature>
<feature type="transmembrane region" description="Helical" evidence="1">
    <location>
        <begin position="73"/>
        <end position="94"/>
    </location>
</feature>
<name>A0ABN8SC99_9CNID</name>
<evidence type="ECO:0000256" key="1">
    <source>
        <dbReference type="SAM" id="Phobius"/>
    </source>
</evidence>
<dbReference type="EMBL" id="CALNXI010002588">
    <property type="protein sequence ID" value="CAH3189188.1"/>
    <property type="molecule type" value="Genomic_DNA"/>
</dbReference>
<gene>
    <name evidence="2" type="ORF">PEVE_00019119</name>
</gene>
<keyword evidence="3" id="KW-1185">Reference proteome</keyword>
<keyword evidence="1" id="KW-1133">Transmembrane helix</keyword>
<sequence>MNLDLSSVFKMIGRGTFFALTVTQGLLLASYPAKYTENDYWYGIALTLYSPSMILWLCLVLPKPSRLEANLSWSFGVWGLYIFSGLIPSIGIVFGGAGYLESFNTTVNATDCDAPLRVSNETANLTLCDDLLSKA</sequence>
<feature type="transmembrane region" description="Helical" evidence="1">
    <location>
        <begin position="40"/>
        <end position="61"/>
    </location>
</feature>
<keyword evidence="1" id="KW-0812">Transmembrane</keyword>
<evidence type="ECO:0000313" key="2">
    <source>
        <dbReference type="EMBL" id="CAH3189188.1"/>
    </source>
</evidence>